<sequence>SCFLKGKEREMFPCRVRNRIPRFTGSKRLTHGSGGVNC</sequence>
<keyword evidence="2" id="KW-1185">Reference proteome</keyword>
<dbReference type="EMBL" id="BPLQ01012511">
    <property type="protein sequence ID" value="GIY65938.1"/>
    <property type="molecule type" value="Genomic_DNA"/>
</dbReference>
<reference evidence="1 2" key="1">
    <citation type="submission" date="2021-06" db="EMBL/GenBank/DDBJ databases">
        <title>Caerostris darwini draft genome.</title>
        <authorList>
            <person name="Kono N."/>
            <person name="Arakawa K."/>
        </authorList>
    </citation>
    <scope>NUCLEOTIDE SEQUENCE [LARGE SCALE GENOMIC DNA]</scope>
</reference>
<evidence type="ECO:0000313" key="1">
    <source>
        <dbReference type="EMBL" id="GIY65938.1"/>
    </source>
</evidence>
<dbReference type="AlphaFoldDB" id="A0AAV4V7D2"/>
<dbReference type="Proteomes" id="UP001054837">
    <property type="component" value="Unassembled WGS sequence"/>
</dbReference>
<gene>
    <name evidence="1" type="ORF">CDAR_592411</name>
</gene>
<evidence type="ECO:0000313" key="2">
    <source>
        <dbReference type="Proteomes" id="UP001054837"/>
    </source>
</evidence>
<proteinExistence type="predicted"/>
<comment type="caution">
    <text evidence="1">The sequence shown here is derived from an EMBL/GenBank/DDBJ whole genome shotgun (WGS) entry which is preliminary data.</text>
</comment>
<accession>A0AAV4V7D2</accession>
<organism evidence="1 2">
    <name type="scientific">Caerostris darwini</name>
    <dbReference type="NCBI Taxonomy" id="1538125"/>
    <lineage>
        <taxon>Eukaryota</taxon>
        <taxon>Metazoa</taxon>
        <taxon>Ecdysozoa</taxon>
        <taxon>Arthropoda</taxon>
        <taxon>Chelicerata</taxon>
        <taxon>Arachnida</taxon>
        <taxon>Araneae</taxon>
        <taxon>Araneomorphae</taxon>
        <taxon>Entelegynae</taxon>
        <taxon>Araneoidea</taxon>
        <taxon>Araneidae</taxon>
        <taxon>Caerostris</taxon>
    </lineage>
</organism>
<protein>
    <submittedName>
        <fullName evidence="1">Uncharacterized protein</fullName>
    </submittedName>
</protein>
<name>A0AAV4V7D2_9ARAC</name>
<feature type="non-terminal residue" evidence="1">
    <location>
        <position position="1"/>
    </location>
</feature>